<dbReference type="EMBL" id="BLJY01000002">
    <property type="protein sequence ID" value="GFF13534.1"/>
    <property type="molecule type" value="Genomic_DNA"/>
</dbReference>
<dbReference type="SUPFAM" id="SSF49758">
    <property type="entry name" value="Calpain large subunit, middle domain (domain III)"/>
    <property type="match status" value="2"/>
</dbReference>
<dbReference type="SUPFAM" id="SSF116846">
    <property type="entry name" value="MIT domain"/>
    <property type="match status" value="1"/>
</dbReference>
<dbReference type="InterPro" id="IPR036213">
    <property type="entry name" value="Calpain_III_sf"/>
</dbReference>
<dbReference type="GO" id="GO:0006508">
    <property type="term" value="P:proteolysis"/>
    <property type="evidence" value="ECO:0007669"/>
    <property type="project" value="UniProtKB-KW"/>
</dbReference>
<feature type="active site" evidence="5">
    <location>
        <position position="357"/>
    </location>
</feature>
<dbReference type="Pfam" id="PF00648">
    <property type="entry name" value="Peptidase_C2"/>
    <property type="match status" value="1"/>
</dbReference>
<dbReference type="InterPro" id="IPR007330">
    <property type="entry name" value="MIT_dom"/>
</dbReference>
<dbReference type="InterPro" id="IPR036181">
    <property type="entry name" value="MIT_dom_sf"/>
</dbReference>
<evidence type="ECO:0000256" key="5">
    <source>
        <dbReference type="PIRSR" id="PIRSR622684-1"/>
    </source>
</evidence>
<evidence type="ECO:0000256" key="2">
    <source>
        <dbReference type="ARBA" id="ARBA00022670"/>
    </source>
</evidence>
<keyword evidence="4" id="KW-0788">Thiol protease</keyword>
<protein>
    <submittedName>
        <fullName evidence="6">Calpain-like protease PalBory</fullName>
    </submittedName>
</protein>
<dbReference type="InterPro" id="IPR022684">
    <property type="entry name" value="Calpain_cysteine_protease"/>
</dbReference>
<dbReference type="CDD" id="cd00044">
    <property type="entry name" value="CysPc"/>
    <property type="match status" value="1"/>
</dbReference>
<reference evidence="6 7" key="1">
    <citation type="submission" date="2020-01" db="EMBL/GenBank/DDBJ databases">
        <title>Aspergillus terreus IFO 6365 whole genome shotgun sequence.</title>
        <authorList>
            <person name="Kanamasa S."/>
            <person name="Takahashi H."/>
        </authorList>
    </citation>
    <scope>NUCLEOTIDE SEQUENCE [LARGE SCALE GENOMIC DNA]</scope>
    <source>
        <strain evidence="6 7">IFO 6365</strain>
    </source>
</reference>
<dbReference type="PANTHER" id="PTHR46143">
    <property type="entry name" value="CALPAIN-7"/>
    <property type="match status" value="1"/>
</dbReference>
<dbReference type="InterPro" id="IPR022683">
    <property type="entry name" value="Calpain_III"/>
</dbReference>
<dbReference type="SMART" id="SM00230">
    <property type="entry name" value="CysPc"/>
    <property type="match status" value="1"/>
</dbReference>
<dbReference type="PRINTS" id="PR00704">
    <property type="entry name" value="CALPAIN"/>
</dbReference>
<feature type="active site" evidence="5">
    <location>
        <position position="377"/>
    </location>
</feature>
<feature type="active site" evidence="5">
    <location>
        <position position="192"/>
    </location>
</feature>
<dbReference type="SMART" id="SM00720">
    <property type="entry name" value="calpain_III"/>
    <property type="match status" value="1"/>
</dbReference>
<dbReference type="AlphaFoldDB" id="A0A5M3YV06"/>
<dbReference type="InterPro" id="IPR051297">
    <property type="entry name" value="PalB/RIM13"/>
</dbReference>
<dbReference type="OrthoDB" id="167576at2759"/>
<dbReference type="PANTHER" id="PTHR46143:SF1">
    <property type="entry name" value="CALPAIN-7"/>
    <property type="match status" value="1"/>
</dbReference>
<dbReference type="PROSITE" id="PS50203">
    <property type="entry name" value="CALPAIN_CAT"/>
    <property type="match status" value="1"/>
</dbReference>
<evidence type="ECO:0000256" key="3">
    <source>
        <dbReference type="ARBA" id="ARBA00022801"/>
    </source>
</evidence>
<comment type="similarity">
    <text evidence="1">Belongs to the peptidase C2 family. PalB/RIM13 subfamily.</text>
</comment>
<dbReference type="SUPFAM" id="SSF54001">
    <property type="entry name" value="Cysteine proteinases"/>
    <property type="match status" value="1"/>
</dbReference>
<evidence type="ECO:0000313" key="7">
    <source>
        <dbReference type="Proteomes" id="UP000452235"/>
    </source>
</evidence>
<keyword evidence="3" id="KW-0378">Hydrolase</keyword>
<dbReference type="InterPro" id="IPR038765">
    <property type="entry name" value="Papain-like_cys_pep_sf"/>
</dbReference>
<comment type="caution">
    <text evidence="6">The sequence shown here is derived from an EMBL/GenBank/DDBJ whole genome shotgun (WGS) entry which is preliminary data.</text>
</comment>
<dbReference type="VEuPathDB" id="FungiDB:ATEG_02548"/>
<evidence type="ECO:0000256" key="1">
    <source>
        <dbReference type="ARBA" id="ARBA00010193"/>
    </source>
</evidence>
<proteinExistence type="inferred from homology"/>
<evidence type="ECO:0000313" key="6">
    <source>
        <dbReference type="EMBL" id="GFF13534.1"/>
    </source>
</evidence>
<dbReference type="Gene3D" id="2.60.120.380">
    <property type="match status" value="1"/>
</dbReference>
<name>A0A5M3YV06_ASPTE</name>
<gene>
    <name evidence="6" type="ORF">ATEIFO6365_0002064500</name>
</gene>
<organism evidence="6 7">
    <name type="scientific">Aspergillus terreus</name>
    <dbReference type="NCBI Taxonomy" id="33178"/>
    <lineage>
        <taxon>Eukaryota</taxon>
        <taxon>Fungi</taxon>
        <taxon>Dikarya</taxon>
        <taxon>Ascomycota</taxon>
        <taxon>Pezizomycotina</taxon>
        <taxon>Eurotiomycetes</taxon>
        <taxon>Eurotiomycetidae</taxon>
        <taxon>Eurotiales</taxon>
        <taxon>Aspergillaceae</taxon>
        <taxon>Aspergillus</taxon>
        <taxon>Aspergillus subgen. Circumdati</taxon>
    </lineage>
</organism>
<sequence length="840" mass="93389">MSRPSAATQNTLITQALRAERNVSSATSQAQALEAAIDAAEHYMRALRLATVQKDKQSLDAKCKEWLTRAERIKEATDWQSAARGQARASRSLVSARKLTTREEIILLEGAKLHGFIFPPWTRAPDPSEFVQGDAPFIDRPELHLSRLQRNIFDGWKRPAELLSTEAGDGSTAPVMSVSGKTDLVQDVLTDCSVVASLCATTSRLERGLDKYFLPLVYPRGETPEPSPSGKYIFRFYFNGCFRRVVIDDRLPSSKTSRSLHVIDRNNPNFLWPALVEKAYLKLRGGYDFPGSNSGTDLWVLTGWIPEQVFLHSDDVTGYQLWKRLYRAFHCGDVLLTIGTGKLTEREETELGLVSEHDYAILDMKEIKGRRQMLVKNPWAGAESSPEEPRHTSESPYDAPSFSPGTFWMDCDNILQHFENLYLNWNPNIFQYREDIHFTWDLSEGRGVAGCFVKNPQFALSTEIGGTVWLLLGKHFRTMEHHSSTDAYGDPAFISLYAFNAGGKKVPLSDGALYRGPYVDSPNTLMRLEMPPKTTYTVVVSEQSLPSLSQNFTLSALSTAPIHLSPAQNRFMCVRKLHGSWTPSTAGGNAESARYPLNPQFSLEISEKTDVSLLLECPDTELATHVKLFWSNGSRISRVRSRDIITDSGDYRRGGSLAEKSGLDRGSYTIVCSTFAPDQLARFTLWVSSSIPCQVKPLPSESAGRRAVLSDIGVLPPGKDRMLAPLQVPRLTRIKLIARSRLSVIGNHPVGPSPVLMTVELGQGPYKEILATSEDGNHSDAISGVRVEDFDLRPNLEDEGGVWVVLERIGGPGGQVEDHFEVEALAEERVDIGEWIVEDA</sequence>
<keyword evidence="7" id="KW-1185">Reference proteome</keyword>
<dbReference type="Gene3D" id="3.90.70.10">
    <property type="entry name" value="Cysteine proteinases"/>
    <property type="match status" value="1"/>
</dbReference>
<accession>A0A5M3YV06</accession>
<dbReference type="SMART" id="SM00745">
    <property type="entry name" value="MIT"/>
    <property type="match status" value="1"/>
</dbReference>
<evidence type="ECO:0000256" key="4">
    <source>
        <dbReference type="ARBA" id="ARBA00022807"/>
    </source>
</evidence>
<dbReference type="InterPro" id="IPR001300">
    <property type="entry name" value="Peptidase_C2_calpain_cat"/>
</dbReference>
<dbReference type="Gene3D" id="1.20.58.80">
    <property type="entry name" value="Phosphotransferase system, lactose/cellobiose-type IIA subunit"/>
    <property type="match status" value="1"/>
</dbReference>
<keyword evidence="2 6" id="KW-0645">Protease</keyword>
<dbReference type="CDD" id="cd02656">
    <property type="entry name" value="MIT"/>
    <property type="match status" value="1"/>
</dbReference>
<dbReference type="GO" id="GO:0004198">
    <property type="term" value="F:calcium-dependent cysteine-type endopeptidase activity"/>
    <property type="evidence" value="ECO:0007669"/>
    <property type="project" value="InterPro"/>
</dbReference>
<dbReference type="Proteomes" id="UP000452235">
    <property type="component" value="Unassembled WGS sequence"/>
</dbReference>
<dbReference type="Pfam" id="PF25435">
    <property type="entry name" value="PalB_C"/>
    <property type="match status" value="1"/>
</dbReference>